<gene>
    <name evidence="4" type="ORF">SAMN05192534_11232</name>
</gene>
<keyword evidence="5" id="KW-1185">Reference proteome</keyword>
<accession>A0A1G8FGW1</accession>
<dbReference type="Pfam" id="PF10646">
    <property type="entry name" value="Germane"/>
    <property type="match status" value="1"/>
</dbReference>
<protein>
    <submittedName>
        <fullName evidence="4">Sporulation and spore germination</fullName>
    </submittedName>
</protein>
<evidence type="ECO:0000259" key="3">
    <source>
        <dbReference type="Pfam" id="PF10646"/>
    </source>
</evidence>
<feature type="compositionally biased region" description="Polar residues" evidence="1">
    <location>
        <begin position="82"/>
        <end position="97"/>
    </location>
</feature>
<keyword evidence="2" id="KW-0472">Membrane</keyword>
<feature type="domain" description="GerMN" evidence="3">
    <location>
        <begin position="333"/>
        <end position="409"/>
    </location>
</feature>
<name>A0A1G8FGW1_9BACI</name>
<reference evidence="4 5" key="1">
    <citation type="submission" date="2016-10" db="EMBL/GenBank/DDBJ databases">
        <authorList>
            <person name="de Groot N.N."/>
        </authorList>
    </citation>
    <scope>NUCLEOTIDE SEQUENCE [LARGE SCALE GENOMIC DNA]</scope>
    <source>
        <strain evidence="4 5">DSM 21632</strain>
    </source>
</reference>
<evidence type="ECO:0000313" key="4">
    <source>
        <dbReference type="EMBL" id="SDH81378.1"/>
    </source>
</evidence>
<organism evidence="4 5">
    <name type="scientific">Alteribacillus persepolensis</name>
    <dbReference type="NCBI Taxonomy" id="568899"/>
    <lineage>
        <taxon>Bacteria</taxon>
        <taxon>Bacillati</taxon>
        <taxon>Bacillota</taxon>
        <taxon>Bacilli</taxon>
        <taxon>Bacillales</taxon>
        <taxon>Bacillaceae</taxon>
        <taxon>Alteribacillus</taxon>
    </lineage>
</organism>
<dbReference type="RefSeq" id="WP_091273736.1">
    <property type="nucleotide sequence ID" value="NZ_FNDK01000012.1"/>
</dbReference>
<feature type="region of interest" description="Disordered" evidence="1">
    <location>
        <begin position="82"/>
        <end position="154"/>
    </location>
</feature>
<evidence type="ECO:0000256" key="2">
    <source>
        <dbReference type="SAM" id="Phobius"/>
    </source>
</evidence>
<feature type="transmembrane region" description="Helical" evidence="2">
    <location>
        <begin position="51"/>
        <end position="73"/>
    </location>
</feature>
<evidence type="ECO:0000256" key="1">
    <source>
        <dbReference type="SAM" id="MobiDB-lite"/>
    </source>
</evidence>
<keyword evidence="2" id="KW-0812">Transmembrane</keyword>
<dbReference type="STRING" id="568899.SAMN05192534_11232"/>
<dbReference type="OrthoDB" id="2965336at2"/>
<proteinExistence type="predicted"/>
<dbReference type="InterPro" id="IPR019606">
    <property type="entry name" value="GerMN"/>
</dbReference>
<keyword evidence="2" id="KW-1133">Transmembrane helix</keyword>
<sequence length="438" mass="49338">MTKRYHDESEEQIKRYIHQLPRIQDARSKAEVYQKVRKQWDDAPQKKRRPVWLVPSLSAAALLLLFLLVPALFMERVPFTASDQPKQPESANQQQAQESDKADEEAVQEESENNQEETFQAEREEGPVVSDEEEESVNKQAEISQEPAVEIGETTMAFERYTEAVRTDDLQKDEQTVTVPFYDADTAVVVPLTFIIKVEENMMEAFEEISEDYAAANIGLHRSALEDVDWLNHPDEEGPLEAMFERDMSAMSSSESDVVVKSLEESLRFMNENELVLESNGKRGVELGKYGLMENVEQRKTQQGYYVYTTSENESFLVSGNASGLSEEYEKEPTFAEVLENMKTAEESSSVDPAIPEGVTIENVSEEGGSVQVVFSEDTSLADTPRSRAMLEAILFAAEDFGFEHVSFLGADMENELAQDYPAGEPMEVPVAPNYIEG</sequence>
<dbReference type="AlphaFoldDB" id="A0A1G8FGW1"/>
<evidence type="ECO:0000313" key="5">
    <source>
        <dbReference type="Proteomes" id="UP000199163"/>
    </source>
</evidence>
<dbReference type="EMBL" id="FNDK01000012">
    <property type="protein sequence ID" value="SDH81378.1"/>
    <property type="molecule type" value="Genomic_DNA"/>
</dbReference>
<feature type="compositionally biased region" description="Acidic residues" evidence="1">
    <location>
        <begin position="101"/>
        <end position="115"/>
    </location>
</feature>
<dbReference type="Proteomes" id="UP000199163">
    <property type="component" value="Unassembled WGS sequence"/>
</dbReference>